<sequence>MRVLILGGTTEASALVKGLDPRIDATLSLAGRTSAPKREPVRTRIGGFGGAEGLAAWIAENRIDAVIDATHPFAARIGRNAALACERTGVALLAIRRPAWERRQGDRWTEVETMSEAVLALGETPRRVFLTIGRLEVGAFATAPQHDYIVRAIEPIGDALPVPRLTEIAARGPFGEAAEMTFLAERRIDILVTKNSGGPATYGKIAATRALGLPVVIVRPPQKPAVESVPDAEGALAWLRAREG</sequence>
<dbReference type="Pfam" id="PF02571">
    <property type="entry name" value="CbiJ"/>
    <property type="match status" value="1"/>
</dbReference>
<keyword evidence="3 4" id="KW-0560">Oxidoreductase</keyword>
<dbReference type="GO" id="GO:0016994">
    <property type="term" value="F:precorrin-6A reductase activity"/>
    <property type="evidence" value="ECO:0007669"/>
    <property type="project" value="UniProtKB-EC"/>
</dbReference>
<keyword evidence="6" id="KW-1185">Reference proteome</keyword>
<dbReference type="InterPro" id="IPR003723">
    <property type="entry name" value="Precorrin-6x_reduct"/>
</dbReference>
<dbReference type="EMBL" id="LR743510">
    <property type="protein sequence ID" value="CAA2136408.1"/>
    <property type="molecule type" value="Genomic_DNA"/>
</dbReference>
<dbReference type="NCBIfam" id="TIGR00715">
    <property type="entry name" value="precor6x_red"/>
    <property type="match status" value="1"/>
</dbReference>
<gene>
    <name evidence="4" type="primary">cobK</name>
    <name evidence="4" type="ORF">MBLL_00121</name>
    <name evidence="5" type="ORF">OICFNHDK_3001</name>
</gene>
<accession>A0A679JJB1</accession>
<reference evidence="5" key="1">
    <citation type="journal article" date="2016" name="Front. Microbiol.">
        <title>Genome Sequence of the Piezophilic, Mesophilic Sulfate-Reducing Bacterium Desulfovibrio indicus J2T.</title>
        <authorList>
            <person name="Cao J."/>
            <person name="Maignien L."/>
            <person name="Shao Z."/>
            <person name="Alain K."/>
            <person name="Jebbar M."/>
        </authorList>
    </citation>
    <scope>NUCLEOTIDE SEQUENCE</scope>
    <source>
        <strain evidence="5">DSM 21893</strain>
    </source>
</reference>
<dbReference type="EC" id="1.3.1.54" evidence="4"/>
<keyword evidence="2" id="KW-0169">Cobalamin biosynthesis</keyword>
<dbReference type="RefSeq" id="WP_200931806.1">
    <property type="nucleotide sequence ID" value="NZ_BPQF01000014.1"/>
</dbReference>
<evidence type="ECO:0000256" key="2">
    <source>
        <dbReference type="ARBA" id="ARBA00022573"/>
    </source>
</evidence>
<protein>
    <submittedName>
        <fullName evidence="4">Precorrin-6A reductase</fullName>
        <ecNumber evidence="4">1.3.1.54</ecNumber>
    </submittedName>
</protein>
<dbReference type="EMBL" id="BPQF01000014">
    <property type="protein sequence ID" value="GJD40530.1"/>
    <property type="molecule type" value="Genomic_DNA"/>
</dbReference>
<reference evidence="5" key="3">
    <citation type="submission" date="2021-08" db="EMBL/GenBank/DDBJ databases">
        <authorList>
            <person name="Tani A."/>
            <person name="Ola A."/>
            <person name="Ogura Y."/>
            <person name="Katsura K."/>
            <person name="Hayashi T."/>
        </authorList>
    </citation>
    <scope>NUCLEOTIDE SEQUENCE</scope>
    <source>
        <strain evidence="5">DSM 21893</strain>
    </source>
</reference>
<dbReference type="NCBIfam" id="NF005968">
    <property type="entry name" value="PRK08057.1-2"/>
    <property type="match status" value="1"/>
</dbReference>
<name>A0A679JJB1_9HYPH</name>
<organism evidence="4">
    <name type="scientific">Methylobacterium bullatum</name>
    <dbReference type="NCBI Taxonomy" id="570505"/>
    <lineage>
        <taxon>Bacteria</taxon>
        <taxon>Pseudomonadati</taxon>
        <taxon>Pseudomonadota</taxon>
        <taxon>Alphaproteobacteria</taxon>
        <taxon>Hyphomicrobiales</taxon>
        <taxon>Methylobacteriaceae</taxon>
        <taxon>Methylobacterium</taxon>
    </lineage>
</organism>
<dbReference type="UniPathway" id="UPA00148"/>
<geneLocation type="plasmid" evidence="4">
    <name>1</name>
</geneLocation>
<dbReference type="PANTHER" id="PTHR36925:SF1">
    <property type="entry name" value="COBALT-PRECORRIN-6A REDUCTASE"/>
    <property type="match status" value="1"/>
</dbReference>
<dbReference type="PANTHER" id="PTHR36925">
    <property type="entry name" value="COBALT-PRECORRIN-6A REDUCTASE"/>
    <property type="match status" value="1"/>
</dbReference>
<evidence type="ECO:0000313" key="6">
    <source>
        <dbReference type="Proteomes" id="UP001055307"/>
    </source>
</evidence>
<proteinExistence type="predicted"/>
<dbReference type="PROSITE" id="PS51014">
    <property type="entry name" value="COBK_CBIJ"/>
    <property type="match status" value="1"/>
</dbReference>
<evidence type="ECO:0000313" key="5">
    <source>
        <dbReference type="EMBL" id="GJD40530.1"/>
    </source>
</evidence>
<dbReference type="Proteomes" id="UP001055307">
    <property type="component" value="Unassembled WGS sequence"/>
</dbReference>
<dbReference type="GO" id="GO:0009236">
    <property type="term" value="P:cobalamin biosynthetic process"/>
    <property type="evidence" value="ECO:0007669"/>
    <property type="project" value="UniProtKB-UniPathway"/>
</dbReference>
<comment type="pathway">
    <text evidence="1">Cofactor biosynthesis; adenosylcobalamin biosynthesis.</text>
</comment>
<evidence type="ECO:0000256" key="1">
    <source>
        <dbReference type="ARBA" id="ARBA00004953"/>
    </source>
</evidence>
<reference evidence="4" key="2">
    <citation type="submission" date="2019-12" db="EMBL/GenBank/DDBJ databases">
        <authorList>
            <person name="Cremers G."/>
        </authorList>
    </citation>
    <scope>NUCLEOTIDE SEQUENCE</scope>
    <source>
        <strain evidence="4">Mbul2</strain>
        <plasmid evidence="4">1</plasmid>
    </source>
</reference>
<keyword evidence="4" id="KW-0614">Plasmid</keyword>
<dbReference type="AlphaFoldDB" id="A0A679JJB1"/>
<evidence type="ECO:0000313" key="4">
    <source>
        <dbReference type="EMBL" id="CAA2136408.1"/>
    </source>
</evidence>
<evidence type="ECO:0000256" key="3">
    <source>
        <dbReference type="ARBA" id="ARBA00023002"/>
    </source>
</evidence>